<accession>A0A377Q1A4</accession>
<evidence type="ECO:0000313" key="3">
    <source>
        <dbReference type="Proteomes" id="UP000255269"/>
    </source>
</evidence>
<organism evidence="2 3">
    <name type="scientific">Helicobacter pullorum</name>
    <dbReference type="NCBI Taxonomy" id="35818"/>
    <lineage>
        <taxon>Bacteria</taxon>
        <taxon>Pseudomonadati</taxon>
        <taxon>Campylobacterota</taxon>
        <taxon>Epsilonproteobacteria</taxon>
        <taxon>Campylobacterales</taxon>
        <taxon>Helicobacteraceae</taxon>
        <taxon>Helicobacter</taxon>
    </lineage>
</organism>
<reference evidence="2 3" key="1">
    <citation type="submission" date="2018-06" db="EMBL/GenBank/DDBJ databases">
        <authorList>
            <consortium name="Pathogen Informatics"/>
            <person name="Doyle S."/>
        </authorList>
    </citation>
    <scope>NUCLEOTIDE SEQUENCE [LARGE SCALE GENOMIC DNA]</scope>
    <source>
        <strain evidence="2 3">NCTC13156</strain>
    </source>
</reference>
<feature type="coiled-coil region" evidence="1">
    <location>
        <begin position="272"/>
        <end position="317"/>
    </location>
</feature>
<evidence type="ECO:0008006" key="4">
    <source>
        <dbReference type="Google" id="ProtNLM"/>
    </source>
</evidence>
<gene>
    <name evidence="2" type="ORF">NCTC13156_01781</name>
</gene>
<evidence type="ECO:0000256" key="1">
    <source>
        <dbReference type="SAM" id="Coils"/>
    </source>
</evidence>
<dbReference type="AlphaFoldDB" id="A0A377Q1A4"/>
<keyword evidence="1" id="KW-0175">Coiled coil</keyword>
<protein>
    <recommendedName>
        <fullName evidence="4">Plasmid replication protein RepL domain-containing protein</fullName>
    </recommendedName>
</protein>
<dbReference type="Proteomes" id="UP000255269">
    <property type="component" value="Unassembled WGS sequence"/>
</dbReference>
<sequence>MNEIKDLEKIGRKETVLFHKENTVTNLLTGEVSEVGRTLIKRAKSRDNFIKLFVENIDFLVRLDSQEKTLFFYMLVRVDYNNIVSFDSSLKHSLISKKVMGRTSMYKALQGLLDKKVIYEIDEKLSEEITNIGMKDCYLLNPNLVGRGSWNELKKLRHTIKRETDFTSFELKQRIEIEAVYEGLDEVLKNPEQYKVDMIEHKASEDGRMQDLNILINEKEKVEIQHKDTQPSLFTATQDNNIIDVELNTIDSEENPNLLPNTNIQSSPIQQMQQNNIEMKKEDKSLEILREQGRVKALELELKNKEIELLKLKLKERLISEGKIEEALNI</sequence>
<dbReference type="RefSeq" id="WP_115057359.1">
    <property type="nucleotide sequence ID" value="NZ_UGJF01000002.1"/>
</dbReference>
<proteinExistence type="predicted"/>
<evidence type="ECO:0000313" key="2">
    <source>
        <dbReference type="EMBL" id="STQ88974.1"/>
    </source>
</evidence>
<name>A0A377Q1A4_9HELI</name>
<dbReference type="EMBL" id="UGJF01000002">
    <property type="protein sequence ID" value="STQ88974.1"/>
    <property type="molecule type" value="Genomic_DNA"/>
</dbReference>